<keyword evidence="1" id="KW-0472">Membrane</keyword>
<protein>
    <submittedName>
        <fullName evidence="3">Acyltransferase family protein</fullName>
    </submittedName>
</protein>
<name>A0A9X5C520_9FIRM</name>
<keyword evidence="1" id="KW-0812">Transmembrane</keyword>
<dbReference type="Proteomes" id="UP000474104">
    <property type="component" value="Unassembled WGS sequence"/>
</dbReference>
<dbReference type="GO" id="GO:0016747">
    <property type="term" value="F:acyltransferase activity, transferring groups other than amino-acyl groups"/>
    <property type="evidence" value="ECO:0007669"/>
    <property type="project" value="InterPro"/>
</dbReference>
<keyword evidence="3" id="KW-0012">Acyltransferase</keyword>
<gene>
    <name evidence="3" type="ORF">FMM80_05260</name>
</gene>
<feature type="transmembrane region" description="Helical" evidence="1">
    <location>
        <begin position="50"/>
        <end position="68"/>
    </location>
</feature>
<dbReference type="RefSeq" id="WP_004070303.1">
    <property type="nucleotide sequence ID" value="NZ_VIRB01000036.1"/>
</dbReference>
<keyword evidence="1" id="KW-1133">Transmembrane helix</keyword>
<dbReference type="AlphaFoldDB" id="A0A9X5C520"/>
<dbReference type="Pfam" id="PF01757">
    <property type="entry name" value="Acyl_transf_3"/>
    <property type="match status" value="1"/>
</dbReference>
<keyword evidence="3" id="KW-0808">Transferase</keyword>
<reference evidence="3 4" key="1">
    <citation type="submission" date="2019-07" db="EMBL/GenBank/DDBJ databases">
        <title>Draft genome sequences of 15 bacterial species constituting the stable defined intestinal microbiota of the GM15 gnotobiotic mouse model.</title>
        <authorList>
            <person name="Elie C."/>
            <person name="Mathieu A."/>
            <person name="Saliou A."/>
            <person name="Darnaud M."/>
            <person name="Leulier F."/>
            <person name="Tamellini A."/>
        </authorList>
    </citation>
    <scope>NUCLEOTIDE SEQUENCE [LARGE SCALE GENOMIC DNA]</scope>
    <source>
        <strain evidence="4">ASF 502</strain>
    </source>
</reference>
<accession>A0A9X5C520</accession>
<sequence>MDTNRVVKHRLFLIDILRVLCALLIYMRHSITMYCCTYGSPVFDGWIVDLTSPVMTCFFILSGFSIHYQHMEEEVTSDWTREYLKRRLISIMPCYLLVVVIWPFAYPAQLEDWVLLLPVDLVGVQTTYHTLFGILHNGGTWFVSCILMGYILYPVIKSVISTDEWSRKVTVQRKK</sequence>
<feature type="transmembrane region" description="Helical" evidence="1">
    <location>
        <begin position="12"/>
        <end position="30"/>
    </location>
</feature>
<dbReference type="EMBL" id="VIRB01000036">
    <property type="protein sequence ID" value="NDO68149.1"/>
    <property type="molecule type" value="Genomic_DNA"/>
</dbReference>
<proteinExistence type="predicted"/>
<feature type="transmembrane region" description="Helical" evidence="1">
    <location>
        <begin position="88"/>
        <end position="108"/>
    </location>
</feature>
<dbReference type="InterPro" id="IPR002656">
    <property type="entry name" value="Acyl_transf_3_dom"/>
</dbReference>
<evidence type="ECO:0000313" key="3">
    <source>
        <dbReference type="EMBL" id="NDO68149.1"/>
    </source>
</evidence>
<evidence type="ECO:0000259" key="2">
    <source>
        <dbReference type="Pfam" id="PF01757"/>
    </source>
</evidence>
<organism evidence="3 4">
    <name type="scientific">Schaedlerella arabinosiphila</name>
    <dbReference type="NCBI Taxonomy" id="2044587"/>
    <lineage>
        <taxon>Bacteria</taxon>
        <taxon>Bacillati</taxon>
        <taxon>Bacillota</taxon>
        <taxon>Clostridia</taxon>
        <taxon>Lachnospirales</taxon>
        <taxon>Lachnospiraceae</taxon>
        <taxon>Schaedlerella</taxon>
    </lineage>
</organism>
<evidence type="ECO:0000256" key="1">
    <source>
        <dbReference type="SAM" id="Phobius"/>
    </source>
</evidence>
<feature type="transmembrane region" description="Helical" evidence="1">
    <location>
        <begin position="128"/>
        <end position="153"/>
    </location>
</feature>
<evidence type="ECO:0000313" key="4">
    <source>
        <dbReference type="Proteomes" id="UP000474104"/>
    </source>
</evidence>
<dbReference type="OrthoDB" id="9810469at2"/>
<feature type="domain" description="Acyltransferase 3" evidence="2">
    <location>
        <begin position="14"/>
        <end position="157"/>
    </location>
</feature>
<comment type="caution">
    <text evidence="3">The sequence shown here is derived from an EMBL/GenBank/DDBJ whole genome shotgun (WGS) entry which is preliminary data.</text>
</comment>